<protein>
    <submittedName>
        <fullName evidence="3">Uncharacterized protein</fullName>
    </submittedName>
</protein>
<dbReference type="EMBL" id="FCOF02000042">
    <property type="protein sequence ID" value="SAK86519.1"/>
    <property type="molecule type" value="Genomic_DNA"/>
</dbReference>
<name>A0A158CW37_9BURK</name>
<gene>
    <name evidence="3" type="ORF">AWB75_05842</name>
</gene>
<evidence type="ECO:0000256" key="1">
    <source>
        <dbReference type="SAM" id="MobiDB-lite"/>
    </source>
</evidence>
<keyword evidence="2" id="KW-1133">Transmembrane helix</keyword>
<keyword evidence="2" id="KW-0472">Membrane</keyword>
<feature type="compositionally biased region" description="Polar residues" evidence="1">
    <location>
        <begin position="90"/>
        <end position="104"/>
    </location>
</feature>
<evidence type="ECO:0000256" key="2">
    <source>
        <dbReference type="SAM" id="Phobius"/>
    </source>
</evidence>
<accession>A0A158CW37</accession>
<evidence type="ECO:0000313" key="3">
    <source>
        <dbReference type="EMBL" id="SAK86519.1"/>
    </source>
</evidence>
<keyword evidence="2" id="KW-0812">Transmembrane</keyword>
<evidence type="ECO:0000313" key="4">
    <source>
        <dbReference type="Proteomes" id="UP000054870"/>
    </source>
</evidence>
<dbReference type="AlphaFoldDB" id="A0A158CW37"/>
<feature type="compositionally biased region" description="Low complexity" evidence="1">
    <location>
        <begin position="279"/>
        <end position="290"/>
    </location>
</feature>
<feature type="compositionally biased region" description="Low complexity" evidence="1">
    <location>
        <begin position="229"/>
        <end position="246"/>
    </location>
</feature>
<comment type="caution">
    <text evidence="3">The sequence shown here is derived from an EMBL/GenBank/DDBJ whole genome shotgun (WGS) entry which is preliminary data.</text>
</comment>
<keyword evidence="4" id="KW-1185">Reference proteome</keyword>
<proteinExistence type="predicted"/>
<sequence length="301" mass="30976">MDLREIQRLHAQFAPDSMTIDLPRQIAALPAPAVFESDSKSSKLTSRMSKSGPVLRRCTKPLLIALIVAMAGVGAARIWHAVGASTMPQKSSVEKASSQKSENATAPVLASEPALRPIDTSPARSVAVAPMLSASDLGNAPTVGLTADQFRNSLGPTSATNTGNAGAAKATPTASNETNLAAVSPIRHSHREPQAARAVAAPQPQIVQAESKPVVPVVPVVLPAPPAPATTSSASAAVAPVPAQAAERGTSSPPATRAHNYRHHTVRPRDEQASDSDTAPAAPNKKPAPASRAGSNEVQMF</sequence>
<feature type="region of interest" description="Disordered" evidence="1">
    <location>
        <begin position="154"/>
        <end position="175"/>
    </location>
</feature>
<dbReference type="Proteomes" id="UP000054870">
    <property type="component" value="Unassembled WGS sequence"/>
</dbReference>
<reference evidence="3" key="1">
    <citation type="submission" date="2016-01" db="EMBL/GenBank/DDBJ databases">
        <authorList>
            <person name="Peeters C."/>
        </authorList>
    </citation>
    <scope>NUCLEOTIDE SEQUENCE [LARGE SCALE GENOMIC DNA]</scope>
    <source>
        <strain evidence="3">LMG 29318</strain>
    </source>
</reference>
<feature type="compositionally biased region" description="Low complexity" evidence="1">
    <location>
        <begin position="155"/>
        <end position="175"/>
    </location>
</feature>
<organism evidence="3 4">
    <name type="scientific">Caballeronia catudaia</name>
    <dbReference type="NCBI Taxonomy" id="1777136"/>
    <lineage>
        <taxon>Bacteria</taxon>
        <taxon>Pseudomonadati</taxon>
        <taxon>Pseudomonadota</taxon>
        <taxon>Betaproteobacteria</taxon>
        <taxon>Burkholderiales</taxon>
        <taxon>Burkholderiaceae</taxon>
        <taxon>Caballeronia</taxon>
    </lineage>
</organism>
<feature type="region of interest" description="Disordered" evidence="1">
    <location>
        <begin position="224"/>
        <end position="301"/>
    </location>
</feature>
<feature type="region of interest" description="Disordered" evidence="1">
    <location>
        <begin position="90"/>
        <end position="117"/>
    </location>
</feature>
<feature type="transmembrane region" description="Helical" evidence="2">
    <location>
        <begin position="62"/>
        <end position="82"/>
    </location>
</feature>